<organism evidence="1 2">
    <name type="scientific">Alistipes communis</name>
    <dbReference type="NCBI Taxonomy" id="2585118"/>
    <lineage>
        <taxon>Bacteria</taxon>
        <taxon>Pseudomonadati</taxon>
        <taxon>Bacteroidota</taxon>
        <taxon>Bacteroidia</taxon>
        <taxon>Bacteroidales</taxon>
        <taxon>Rikenellaceae</taxon>
        <taxon>Alistipes</taxon>
    </lineage>
</organism>
<dbReference type="RefSeq" id="WP_019131340.1">
    <property type="nucleotide sequence ID" value="NZ_AP019735.1"/>
</dbReference>
<dbReference type="OrthoDB" id="275473at2"/>
<dbReference type="GeneID" id="78341269"/>
<dbReference type="Pfam" id="PF15891">
    <property type="entry name" value="Nuc_deoxyri_tr2"/>
    <property type="match status" value="1"/>
</dbReference>
<dbReference type="AlphaFoldDB" id="A0A4Y1WSK6"/>
<dbReference type="EMBL" id="AP019735">
    <property type="protein sequence ID" value="BBL03239.1"/>
    <property type="molecule type" value="Genomic_DNA"/>
</dbReference>
<evidence type="ECO:0000313" key="2">
    <source>
        <dbReference type="Proteomes" id="UP000318946"/>
    </source>
</evidence>
<sequence>MNRPATLLVLLLAGLLAGCGGGSRPTGIRAAETPADDVAEYQPRWRSHTVDSTQYRKVFLAGTIDMGRSADWQAALVARFRDSIGGRWLFFNPRRREFHASPAEMEYQVAWELAHLEAADLIVMNLLGDSRSPISLLEMGLYARSGKLFVACSPDYYRYDNVRITCRRYGVPLYDSLTALLDDLPQQSDE</sequence>
<dbReference type="Gene3D" id="3.40.50.450">
    <property type="match status" value="1"/>
</dbReference>
<reference evidence="2" key="1">
    <citation type="submission" date="2019-06" db="EMBL/GenBank/DDBJ databases">
        <title>Alistipes onderdonkii subsp. vulgaris subsp. nov., Alistipes dispar sp. nov. and Alistipes communis sp. nov., isolated from human faeces, and creation of Alistipes onderdonkii subsp. onderdonkii subsp. nov.</title>
        <authorList>
            <person name="Sakamoto M."/>
            <person name="Ikeyama N."/>
            <person name="Ogata Y."/>
            <person name="Suda W."/>
            <person name="Iino T."/>
            <person name="Hattori M."/>
            <person name="Ohkuma M."/>
        </authorList>
    </citation>
    <scope>NUCLEOTIDE SEQUENCE [LARGE SCALE GENOMIC DNA]</scope>
    <source>
        <strain evidence="2">5CBH24</strain>
    </source>
</reference>
<evidence type="ECO:0000313" key="1">
    <source>
        <dbReference type="EMBL" id="BBL03239.1"/>
    </source>
</evidence>
<name>A0A4Y1WSK6_9BACT</name>
<accession>A0A4Y1WSK6</accession>
<dbReference type="Proteomes" id="UP000318946">
    <property type="component" value="Chromosome"/>
</dbReference>
<keyword evidence="2" id="KW-1185">Reference proteome</keyword>
<dbReference type="InterPro" id="IPR039470">
    <property type="entry name" value="Nuc_deoxyri_tr2"/>
</dbReference>
<dbReference type="KEGG" id="acou:A5CBH24_05520"/>
<dbReference type="PROSITE" id="PS51257">
    <property type="entry name" value="PROKAR_LIPOPROTEIN"/>
    <property type="match status" value="1"/>
</dbReference>
<gene>
    <name evidence="1" type="ORF">A5CBH24_05520</name>
</gene>
<protein>
    <recommendedName>
        <fullName evidence="3">Nucleoside 2-deoxyribosyltransferase</fullName>
    </recommendedName>
</protein>
<proteinExistence type="predicted"/>
<evidence type="ECO:0008006" key="3">
    <source>
        <dbReference type="Google" id="ProtNLM"/>
    </source>
</evidence>